<feature type="transmembrane region" description="Helical" evidence="10">
    <location>
        <begin position="339"/>
        <end position="356"/>
    </location>
</feature>
<dbReference type="EMBL" id="HBUF01353049">
    <property type="protein sequence ID" value="CAG6715349.1"/>
    <property type="molecule type" value="Transcribed_RNA"/>
</dbReference>
<dbReference type="InterPro" id="IPR036259">
    <property type="entry name" value="MFS_trans_sf"/>
</dbReference>
<dbReference type="EMBL" id="HBUF01174978">
    <property type="protein sequence ID" value="CAG6653750.1"/>
    <property type="molecule type" value="Transcribed_RNA"/>
</dbReference>
<keyword evidence="3" id="KW-0813">Transport</keyword>
<dbReference type="InterPro" id="IPR011701">
    <property type="entry name" value="MFS"/>
</dbReference>
<evidence type="ECO:0000256" key="7">
    <source>
        <dbReference type="ARBA" id="ARBA00023136"/>
    </source>
</evidence>
<reference evidence="12" key="1">
    <citation type="submission" date="2021-05" db="EMBL/GenBank/DDBJ databases">
        <authorList>
            <person name="Alioto T."/>
            <person name="Alioto T."/>
            <person name="Gomez Garrido J."/>
        </authorList>
    </citation>
    <scope>NUCLEOTIDE SEQUENCE</scope>
</reference>
<dbReference type="AlphaFoldDB" id="A0A8D8V236"/>
<dbReference type="GO" id="GO:0022857">
    <property type="term" value="F:transmembrane transporter activity"/>
    <property type="evidence" value="ECO:0007669"/>
    <property type="project" value="InterPro"/>
</dbReference>
<dbReference type="Pfam" id="PF07690">
    <property type="entry name" value="MFS_1"/>
    <property type="match status" value="1"/>
</dbReference>
<proteinExistence type="inferred from homology"/>
<feature type="transmembrane region" description="Helical" evidence="10">
    <location>
        <begin position="126"/>
        <end position="148"/>
    </location>
</feature>
<dbReference type="EMBL" id="HBUF01174981">
    <property type="protein sequence ID" value="CAG6653758.1"/>
    <property type="molecule type" value="Transcribed_RNA"/>
</dbReference>
<evidence type="ECO:0000256" key="1">
    <source>
        <dbReference type="ARBA" id="ARBA00004141"/>
    </source>
</evidence>
<dbReference type="InterPro" id="IPR020846">
    <property type="entry name" value="MFS_dom"/>
</dbReference>
<evidence type="ECO:0000256" key="6">
    <source>
        <dbReference type="ARBA" id="ARBA00022989"/>
    </source>
</evidence>
<keyword evidence="4" id="KW-0762">Sugar transport</keyword>
<feature type="transmembrane region" description="Helical" evidence="10">
    <location>
        <begin position="363"/>
        <end position="381"/>
    </location>
</feature>
<keyword evidence="5 10" id="KW-0812">Transmembrane</keyword>
<feature type="transmembrane region" description="Helical" evidence="10">
    <location>
        <begin position="461"/>
        <end position="483"/>
    </location>
</feature>
<feature type="domain" description="Major facilitator superfamily (MFS) profile" evidence="11">
    <location>
        <begin position="40"/>
        <end position="488"/>
    </location>
</feature>
<feature type="transmembrane region" description="Helical" evidence="10">
    <location>
        <begin position="299"/>
        <end position="319"/>
    </location>
</feature>
<dbReference type="EMBL" id="HBUF01353047">
    <property type="protein sequence ID" value="CAG6715346.1"/>
    <property type="molecule type" value="Transcribed_RNA"/>
</dbReference>
<feature type="transmembrane region" description="Helical" evidence="10">
    <location>
        <begin position="393"/>
        <end position="418"/>
    </location>
</feature>
<dbReference type="PANTHER" id="PTHR43184">
    <property type="entry name" value="MAJOR FACILITATOR SUPERFAMILY TRANSPORTER 16, ISOFORM B"/>
    <property type="match status" value="1"/>
</dbReference>
<evidence type="ECO:0000256" key="8">
    <source>
        <dbReference type="ARBA" id="ARBA00041091"/>
    </source>
</evidence>
<dbReference type="EMBL" id="HBUF01638859">
    <property type="protein sequence ID" value="CAG6784621.1"/>
    <property type="molecule type" value="Transcribed_RNA"/>
</dbReference>
<feature type="transmembrane region" description="Helical" evidence="10">
    <location>
        <begin position="219"/>
        <end position="239"/>
    </location>
</feature>
<comment type="subcellular location">
    <subcellularLocation>
        <location evidence="1">Membrane</location>
        <topology evidence="1">Multi-pass membrane protein</topology>
    </subcellularLocation>
</comment>
<feature type="transmembrane region" description="Helical" evidence="10">
    <location>
        <begin position="154"/>
        <end position="177"/>
    </location>
</feature>
<dbReference type="EMBL" id="HBUF01353050">
    <property type="protein sequence ID" value="CAG6715350.1"/>
    <property type="molecule type" value="Transcribed_RNA"/>
</dbReference>
<evidence type="ECO:0000259" key="11">
    <source>
        <dbReference type="PROSITE" id="PS50850"/>
    </source>
</evidence>
<protein>
    <recommendedName>
        <fullName evidence="8">Sugar phosphate exchanger 3</fullName>
    </recommendedName>
    <alternativeName>
        <fullName evidence="9">Solute carrier family 37 member 3</fullName>
    </alternativeName>
</protein>
<feature type="transmembrane region" description="Helical" evidence="10">
    <location>
        <begin position="189"/>
        <end position="213"/>
    </location>
</feature>
<dbReference type="EMBL" id="HBUF01174979">
    <property type="protein sequence ID" value="CAG6653753.1"/>
    <property type="molecule type" value="Transcribed_RNA"/>
</dbReference>
<dbReference type="GO" id="GO:0016020">
    <property type="term" value="C:membrane"/>
    <property type="evidence" value="ECO:0007669"/>
    <property type="project" value="UniProtKB-SubCell"/>
</dbReference>
<feature type="transmembrane region" description="Helical" evidence="10">
    <location>
        <begin position="35"/>
        <end position="52"/>
    </location>
</feature>
<feature type="transmembrane region" description="Helical" evidence="10">
    <location>
        <begin position="430"/>
        <end position="455"/>
    </location>
</feature>
<feature type="transmembrane region" description="Helical" evidence="10">
    <location>
        <begin position="95"/>
        <end position="114"/>
    </location>
</feature>
<evidence type="ECO:0000256" key="10">
    <source>
        <dbReference type="SAM" id="Phobius"/>
    </source>
</evidence>
<dbReference type="PROSITE" id="PS50850">
    <property type="entry name" value="MFS"/>
    <property type="match status" value="1"/>
</dbReference>
<organism evidence="12">
    <name type="scientific">Cacopsylla melanoneura</name>
    <dbReference type="NCBI Taxonomy" id="428564"/>
    <lineage>
        <taxon>Eukaryota</taxon>
        <taxon>Metazoa</taxon>
        <taxon>Ecdysozoa</taxon>
        <taxon>Arthropoda</taxon>
        <taxon>Hexapoda</taxon>
        <taxon>Insecta</taxon>
        <taxon>Pterygota</taxon>
        <taxon>Neoptera</taxon>
        <taxon>Paraneoptera</taxon>
        <taxon>Hemiptera</taxon>
        <taxon>Sternorrhyncha</taxon>
        <taxon>Psylloidea</taxon>
        <taxon>Psyllidae</taxon>
        <taxon>Psyllinae</taxon>
        <taxon>Cacopsylla</taxon>
    </lineage>
</organism>
<keyword evidence="6 10" id="KW-1133">Transmembrane helix</keyword>
<name>A0A8D8V236_9HEMI</name>
<evidence type="ECO:0000256" key="5">
    <source>
        <dbReference type="ARBA" id="ARBA00022692"/>
    </source>
</evidence>
<evidence type="ECO:0000256" key="2">
    <source>
        <dbReference type="ARBA" id="ARBA00009598"/>
    </source>
</evidence>
<dbReference type="EMBL" id="HBUF01040026">
    <property type="protein sequence ID" value="CAG6617819.1"/>
    <property type="molecule type" value="Transcribed_RNA"/>
</dbReference>
<evidence type="ECO:0000256" key="9">
    <source>
        <dbReference type="ARBA" id="ARBA00042039"/>
    </source>
</evidence>
<dbReference type="PIRSF" id="PIRSF002808">
    <property type="entry name" value="Hexose_phosphate_transp"/>
    <property type="match status" value="1"/>
</dbReference>
<sequence length="501" mass="54413">MSVQTKTDFSTRGPPLGIKLVQKILPNTSTVKKNIWYRGVVLLLTFWAYVNYHATRKTLSVVKNTLMSQNCSDISFGGTPQQCAWEPFDGPDAKALLGTLDSAFLFSYAFFMFISGMLAEHLNLRYYIAFGMILSGISTYMFGLAKVYNVHTMGYFIAVQVFGGIAQTTGWPGVVTVMGHWFGKAKRGVIFGIWNSHTSVGNIMGAVIASHYLESDWSLSFRVPGIIIAVSGVVILLFLPEYPSDVGCTTVKRPNNIKCAPQQRDKEMIRSEGSPILSNPESQEKPAIGFVGALKIPGVLEFSFCLFFAKLVNYTFLYWLPGYIKYSTSLDATMSGDLATVFDVGGIFGGIAAGMISDMTGKSASVCAVMLILSIPMLFIYELLGASSLSMSILLLLLVGALVNGPYALITTAVSAELGTHECLDGNSKALATVTSIIDGTGSIGAAVGPLLAGFVSSYEWVYVFYMLMFSCSLAVLLLVRLLMNEFKQITKRPVDPPRTL</sequence>
<dbReference type="InterPro" id="IPR000849">
    <property type="entry name" value="Sugar_P_transporter"/>
</dbReference>
<dbReference type="SUPFAM" id="SSF103473">
    <property type="entry name" value="MFS general substrate transporter"/>
    <property type="match status" value="1"/>
</dbReference>
<evidence type="ECO:0000256" key="4">
    <source>
        <dbReference type="ARBA" id="ARBA00022597"/>
    </source>
</evidence>
<comment type="similarity">
    <text evidence="2">Belongs to the major facilitator superfamily. Organophosphate:Pi antiporter (OPA) (TC 2.A.1.4) family.</text>
</comment>
<accession>A0A8D8V236</accession>
<keyword evidence="7 10" id="KW-0472">Membrane</keyword>
<evidence type="ECO:0000313" key="12">
    <source>
        <dbReference type="EMBL" id="CAG6715350.1"/>
    </source>
</evidence>
<dbReference type="Gene3D" id="1.20.1250.20">
    <property type="entry name" value="MFS general substrate transporter like domains"/>
    <property type="match status" value="2"/>
</dbReference>
<dbReference type="EMBL" id="HBUF01174980">
    <property type="protein sequence ID" value="CAG6653756.1"/>
    <property type="molecule type" value="Transcribed_RNA"/>
</dbReference>
<evidence type="ECO:0000256" key="3">
    <source>
        <dbReference type="ARBA" id="ARBA00022448"/>
    </source>
</evidence>
<dbReference type="PANTHER" id="PTHR43184:SF12">
    <property type="entry name" value="SUGAR PHOSPHATE EXCHANGER 3"/>
    <property type="match status" value="1"/>
</dbReference>